<dbReference type="GO" id="GO:0004222">
    <property type="term" value="F:metalloendopeptidase activity"/>
    <property type="evidence" value="ECO:0007669"/>
    <property type="project" value="TreeGrafter"/>
</dbReference>
<dbReference type="InterPro" id="IPR050570">
    <property type="entry name" value="Cell_wall_metabolism_enzyme"/>
</dbReference>
<dbReference type="Gene3D" id="2.60.20.10">
    <property type="entry name" value="Crystallins"/>
    <property type="match status" value="1"/>
</dbReference>
<organism evidence="3 4">
    <name type="scientific">candidate division WS6 bacterium GW2011_GWA2_37_6</name>
    <dbReference type="NCBI Taxonomy" id="1619087"/>
    <lineage>
        <taxon>Bacteria</taxon>
        <taxon>Candidatus Dojkabacteria</taxon>
    </lineage>
</organism>
<gene>
    <name evidence="3" type="ORF">US52_C0046G0002</name>
</gene>
<dbReference type="InterPro" id="IPR013783">
    <property type="entry name" value="Ig-like_fold"/>
</dbReference>
<keyword evidence="1" id="KW-0812">Transmembrane</keyword>
<keyword evidence="1" id="KW-0472">Membrane</keyword>
<keyword evidence="1" id="KW-1133">Transmembrane helix</keyword>
<accession>A0A0G0GUX2</accession>
<feature type="transmembrane region" description="Helical" evidence="1">
    <location>
        <begin position="6"/>
        <end position="25"/>
    </location>
</feature>
<dbReference type="InterPro" id="IPR036116">
    <property type="entry name" value="FN3_sf"/>
</dbReference>
<proteinExistence type="predicted"/>
<evidence type="ECO:0000256" key="1">
    <source>
        <dbReference type="SAM" id="Phobius"/>
    </source>
</evidence>
<feature type="domain" description="M23ase beta-sheet core" evidence="2">
    <location>
        <begin position="110"/>
        <end position="201"/>
    </location>
</feature>
<dbReference type="Proteomes" id="UP000034852">
    <property type="component" value="Unassembled WGS sequence"/>
</dbReference>
<dbReference type="Gene3D" id="2.70.70.10">
    <property type="entry name" value="Glucose Permease (Domain IIA)"/>
    <property type="match status" value="1"/>
</dbReference>
<dbReference type="AlphaFoldDB" id="A0A0G0GUX2"/>
<reference evidence="3 4" key="1">
    <citation type="journal article" date="2015" name="Nature">
        <title>rRNA introns, odd ribosomes, and small enigmatic genomes across a large radiation of phyla.</title>
        <authorList>
            <person name="Brown C.T."/>
            <person name="Hug L.A."/>
            <person name="Thomas B.C."/>
            <person name="Sharon I."/>
            <person name="Castelle C.J."/>
            <person name="Singh A."/>
            <person name="Wilkins M.J."/>
            <person name="Williams K.H."/>
            <person name="Banfield J.F."/>
        </authorList>
    </citation>
    <scope>NUCLEOTIDE SEQUENCE [LARGE SCALE GENOMIC DNA]</scope>
</reference>
<evidence type="ECO:0000313" key="3">
    <source>
        <dbReference type="EMBL" id="KKQ34808.1"/>
    </source>
</evidence>
<dbReference type="Pfam" id="PF01551">
    <property type="entry name" value="Peptidase_M23"/>
    <property type="match status" value="1"/>
</dbReference>
<dbReference type="PANTHER" id="PTHR21666:SF270">
    <property type="entry name" value="MUREIN HYDROLASE ACTIVATOR ENVC"/>
    <property type="match status" value="1"/>
</dbReference>
<dbReference type="EMBL" id="LBTH01000046">
    <property type="protein sequence ID" value="KKQ34808.1"/>
    <property type="molecule type" value="Genomic_DNA"/>
</dbReference>
<dbReference type="SUPFAM" id="SSF51261">
    <property type="entry name" value="Duplicated hybrid motif"/>
    <property type="match status" value="1"/>
</dbReference>
<sequence>MGISGSFPSVRAVILAACSNIINVFSSRKVRLSLVTLPLTMLAFALVTVVSVSAADFTLNSSGDAHIYWMFENSTWASRDGWLVSGGTSLHKGSDYYADDWYKATDAETCGKNIKAPISGTIIFSGQAQNAGGGRSSYGNSVIIQSNINNNFAWRGAHMQSGSLTKSAGQSVNAGDIIGKVGGTGATDTSWACHLHSALYKSIYESSSQGGTGFSRLQTWGTTIDEITSSTPNKFATPFYNDATGTTPPPPTTDCDDVTYNGIALYAGDNCAGNSEHKEFSSPTGSFIDLPGQGWNDKANSVYVKSGWSVKVFEHTSTQDGGGRNKCLNHSYWDLDLDQWDQGGTIGAGISSIILYSNSTTCTGAVQPPSAPTLQSPASGSTFSDSQSITLQWSATGNDYYGEILGGPNGTLYFDWQTGTTKNIGTQWPGTYQWHVKARNSGGTSGWSGTWTFTVQYFSYCMVPWKQLGTKMAFQF</sequence>
<dbReference type="SUPFAM" id="SSF49265">
    <property type="entry name" value="Fibronectin type III"/>
    <property type="match status" value="1"/>
</dbReference>
<dbReference type="PANTHER" id="PTHR21666">
    <property type="entry name" value="PEPTIDASE-RELATED"/>
    <property type="match status" value="1"/>
</dbReference>
<evidence type="ECO:0000313" key="4">
    <source>
        <dbReference type="Proteomes" id="UP000034852"/>
    </source>
</evidence>
<dbReference type="InterPro" id="IPR011055">
    <property type="entry name" value="Dup_hybrid_motif"/>
</dbReference>
<dbReference type="CDD" id="cd12797">
    <property type="entry name" value="M23_peptidase"/>
    <property type="match status" value="1"/>
</dbReference>
<comment type="caution">
    <text evidence="3">The sequence shown here is derived from an EMBL/GenBank/DDBJ whole genome shotgun (WGS) entry which is preliminary data.</text>
</comment>
<feature type="transmembrane region" description="Helical" evidence="1">
    <location>
        <begin position="32"/>
        <end position="52"/>
    </location>
</feature>
<dbReference type="InterPro" id="IPR016047">
    <property type="entry name" value="M23ase_b-sheet_dom"/>
</dbReference>
<evidence type="ECO:0000259" key="2">
    <source>
        <dbReference type="Pfam" id="PF01551"/>
    </source>
</evidence>
<dbReference type="Gene3D" id="2.60.40.10">
    <property type="entry name" value="Immunoglobulins"/>
    <property type="match status" value="1"/>
</dbReference>
<name>A0A0G0GUX2_9BACT</name>
<protein>
    <recommendedName>
        <fullName evidence="2">M23ase beta-sheet core domain-containing protein</fullName>
    </recommendedName>
</protein>